<dbReference type="AlphaFoldDB" id="A0A554VKC4"/>
<dbReference type="OrthoDB" id="1092431at2"/>
<reference evidence="2 3" key="1">
    <citation type="submission" date="2019-07" db="EMBL/GenBank/DDBJ databases">
        <title>The draft genome sequence of Aquimarina algiphila M91.</title>
        <authorList>
            <person name="Meng X."/>
        </authorList>
    </citation>
    <scope>NUCLEOTIDE SEQUENCE [LARGE SCALE GENOMIC DNA]</scope>
    <source>
        <strain evidence="2 3">M91</strain>
    </source>
</reference>
<evidence type="ECO:0000313" key="2">
    <source>
        <dbReference type="EMBL" id="TSE08489.1"/>
    </source>
</evidence>
<evidence type="ECO:0000313" key="3">
    <source>
        <dbReference type="Proteomes" id="UP000318833"/>
    </source>
</evidence>
<name>A0A554VKC4_9FLAO</name>
<dbReference type="CDD" id="cd00038">
    <property type="entry name" value="CAP_ED"/>
    <property type="match status" value="1"/>
</dbReference>
<dbReference type="InterPro" id="IPR000595">
    <property type="entry name" value="cNMP-bd_dom"/>
</dbReference>
<dbReference type="RefSeq" id="WP_109435334.1">
    <property type="nucleotide sequence ID" value="NZ_CANLVC010000008.1"/>
</dbReference>
<dbReference type="Pfam" id="PF00027">
    <property type="entry name" value="cNMP_binding"/>
    <property type="match status" value="1"/>
</dbReference>
<dbReference type="InterPro" id="IPR018490">
    <property type="entry name" value="cNMP-bd_dom_sf"/>
</dbReference>
<dbReference type="Gene3D" id="2.60.120.10">
    <property type="entry name" value="Jelly Rolls"/>
    <property type="match status" value="1"/>
</dbReference>
<sequence length="187" mass="22370">MTHPLRKHIEEIISLTDEEFDFVLSHFEQIKKRKHQYIIQEGEFVNKEYWIINGCLKSYFVDDNGKEHIIQFGMENWWITDYESFVKQVASKTSIDCIEDSELLYITYENRERLTAEMHKMERFWAKKSKIGRIGLQNRILSLLQNSAKERYNLLLEQYPTLLQRVPKKMIAAYLGVSRETLSRLNS</sequence>
<protein>
    <submittedName>
        <fullName evidence="2">Crp/Fnr family transcriptional regulator</fullName>
    </submittedName>
</protein>
<dbReference type="Proteomes" id="UP000318833">
    <property type="component" value="Unassembled WGS sequence"/>
</dbReference>
<accession>A0A554VKC4</accession>
<gene>
    <name evidence="2" type="ORF">FOF46_12005</name>
</gene>
<feature type="domain" description="Cyclic nucleotide-binding" evidence="1">
    <location>
        <begin position="33"/>
        <end position="114"/>
    </location>
</feature>
<dbReference type="SUPFAM" id="SSF51206">
    <property type="entry name" value="cAMP-binding domain-like"/>
    <property type="match status" value="1"/>
</dbReference>
<keyword evidence="3" id="KW-1185">Reference proteome</keyword>
<dbReference type="EMBL" id="VLNR01000022">
    <property type="protein sequence ID" value="TSE08489.1"/>
    <property type="molecule type" value="Genomic_DNA"/>
</dbReference>
<evidence type="ECO:0000259" key="1">
    <source>
        <dbReference type="Pfam" id="PF00027"/>
    </source>
</evidence>
<comment type="caution">
    <text evidence="2">The sequence shown here is derived from an EMBL/GenBank/DDBJ whole genome shotgun (WGS) entry which is preliminary data.</text>
</comment>
<dbReference type="InterPro" id="IPR014710">
    <property type="entry name" value="RmlC-like_jellyroll"/>
</dbReference>
<proteinExistence type="predicted"/>
<organism evidence="2 3">
    <name type="scientific">Aquimarina algiphila</name>
    <dbReference type="NCBI Taxonomy" id="2047982"/>
    <lineage>
        <taxon>Bacteria</taxon>
        <taxon>Pseudomonadati</taxon>
        <taxon>Bacteroidota</taxon>
        <taxon>Flavobacteriia</taxon>
        <taxon>Flavobacteriales</taxon>
        <taxon>Flavobacteriaceae</taxon>
        <taxon>Aquimarina</taxon>
    </lineage>
</organism>